<feature type="region of interest" description="Disordered" evidence="1">
    <location>
        <begin position="1"/>
        <end position="28"/>
    </location>
</feature>
<comment type="caution">
    <text evidence="2">The sequence shown here is derived from an EMBL/GenBank/DDBJ whole genome shotgun (WGS) entry which is preliminary data.</text>
</comment>
<feature type="compositionally biased region" description="Polar residues" evidence="1">
    <location>
        <begin position="247"/>
        <end position="284"/>
    </location>
</feature>
<dbReference type="GO" id="GO:0008017">
    <property type="term" value="F:microtubule binding"/>
    <property type="evidence" value="ECO:0007669"/>
    <property type="project" value="InterPro"/>
</dbReference>
<evidence type="ECO:0000256" key="1">
    <source>
        <dbReference type="SAM" id="MobiDB-lite"/>
    </source>
</evidence>
<keyword evidence="3" id="KW-1185">Reference proteome</keyword>
<accession>A0AAE2C4A3</accession>
<dbReference type="EMBL" id="JACGWL010000002">
    <property type="protein sequence ID" value="KAK4408542.1"/>
    <property type="molecule type" value="Genomic_DNA"/>
</dbReference>
<proteinExistence type="predicted"/>
<feature type="region of interest" description="Disordered" evidence="1">
    <location>
        <begin position="575"/>
        <end position="655"/>
    </location>
</feature>
<feature type="region of interest" description="Disordered" evidence="1">
    <location>
        <begin position="1130"/>
        <end position="1177"/>
    </location>
</feature>
<dbReference type="PANTHER" id="PTHR33737:SF19">
    <property type="entry name" value="BNAA10G12980D PROTEIN"/>
    <property type="match status" value="1"/>
</dbReference>
<dbReference type="AlphaFoldDB" id="A0AAE2C4A3"/>
<feature type="compositionally biased region" description="Polar residues" evidence="1">
    <location>
        <begin position="1167"/>
        <end position="1177"/>
    </location>
</feature>
<dbReference type="PANTHER" id="PTHR33737">
    <property type="entry name" value="OS05G0121800 PROTEIN"/>
    <property type="match status" value="1"/>
</dbReference>
<organism evidence="2 3">
    <name type="scientific">Sesamum angolense</name>
    <dbReference type="NCBI Taxonomy" id="2727404"/>
    <lineage>
        <taxon>Eukaryota</taxon>
        <taxon>Viridiplantae</taxon>
        <taxon>Streptophyta</taxon>
        <taxon>Embryophyta</taxon>
        <taxon>Tracheophyta</taxon>
        <taxon>Spermatophyta</taxon>
        <taxon>Magnoliopsida</taxon>
        <taxon>eudicotyledons</taxon>
        <taxon>Gunneridae</taxon>
        <taxon>Pentapetalae</taxon>
        <taxon>asterids</taxon>
        <taxon>lamiids</taxon>
        <taxon>Lamiales</taxon>
        <taxon>Pedaliaceae</taxon>
        <taxon>Sesamum</taxon>
    </lineage>
</organism>
<feature type="compositionally biased region" description="Basic and acidic residues" evidence="1">
    <location>
        <begin position="584"/>
        <end position="597"/>
    </location>
</feature>
<name>A0AAE2C4A3_9LAMI</name>
<feature type="region of interest" description="Disordered" evidence="1">
    <location>
        <begin position="534"/>
        <end position="556"/>
    </location>
</feature>
<reference evidence="2" key="2">
    <citation type="journal article" date="2024" name="Plant">
        <title>Genomic evolution and insights into agronomic trait innovations of Sesamum species.</title>
        <authorList>
            <person name="Miao H."/>
            <person name="Wang L."/>
            <person name="Qu L."/>
            <person name="Liu H."/>
            <person name="Sun Y."/>
            <person name="Le M."/>
            <person name="Wang Q."/>
            <person name="Wei S."/>
            <person name="Zheng Y."/>
            <person name="Lin W."/>
            <person name="Duan Y."/>
            <person name="Cao H."/>
            <person name="Xiong S."/>
            <person name="Wang X."/>
            <person name="Wei L."/>
            <person name="Li C."/>
            <person name="Ma Q."/>
            <person name="Ju M."/>
            <person name="Zhao R."/>
            <person name="Li G."/>
            <person name="Mu C."/>
            <person name="Tian Q."/>
            <person name="Mei H."/>
            <person name="Zhang T."/>
            <person name="Gao T."/>
            <person name="Zhang H."/>
        </authorList>
    </citation>
    <scope>NUCLEOTIDE SEQUENCE</scope>
    <source>
        <strain evidence="2">K16</strain>
    </source>
</reference>
<feature type="compositionally biased region" description="Basic and acidic residues" evidence="1">
    <location>
        <begin position="607"/>
        <end position="617"/>
    </location>
</feature>
<sequence>MRSVLKNRTAVSSNARAPSAEASENVRELASPCCTSKEGSCFKENININKSETPKLTLEPLQMKRKKKGAGYNLRKSLAWDRAFFTEEGVLDPLELSVITGASCREALPFTDEDTPGGSQVPIKRKDVQNLKNNLLNKLQTKDFDKDQKKDWSSPKFDSSSSNFMASTFLTSDKVPTGLGSKSRPGCADCPRPLPPSSYPLIIMLRKELKLPKVPGLKSDISPICATTKSTIPRVNYVNYNQITEPGFNDQSNEGSMSSYKSLKNTQNASKASSVRPTLYSDGNSGKSSSRRYSSVNMHSLLVDKANHSVSKMIPDNMTPVRLVNSSQSQHEPTTSVTPFSQNAHLSCRTMHTSQNQNIKPSGLRMPSPSLSFFGQPKSSVFRKLSLRDTDFSRSQRPGSSILLDNLRRTPKTHNKVPESIICSSKTISSRMECLVSSHGTAVDLIKPELEGNHMQKIQDIRKKHGSKRISHEEADMQKIDIEMPSKSGSCEQVMDGSSIKKAVDCYPGKSESCGSGCRNPQLMSEKSYSILESKTCSNDDPPKEKKRSHSLVLNHDAINGTKCENALDHRQQNSLTMPSDGEESSKPDCQEFHGEQTDPFNYSLGEIDRRTDKDNNVLKTKQRASDQLGVSQLNESRCSRSASTEALEPSRAEDENAYFRSKHLPADPSKEAAFIEVPADNLLVGLNHIQVAACASTIGSCKNDVNLISEVDDHGEQSEKCLVVQNISLNVEMELQRNVENTSDRLLCEKQICCKKSQQGKNDEKLLLEVPDRKDENRAMDAKMASSVSPGKMHDSNFGEEKLLEQPLISTELDSMDNLLSSESDNNLINMTFNPDGGQKGYASVLMNGPSNESLSNSLHDETWRAEITSCSSFPESGTHEVLQKNTLGKVTMAGPIIQVGSANNWFSSTMSLKESKSDIDNLRNIRDSVTVLVQSPVSNTLNKSCFTQSECLALPIAEFVIENTVGSNEGLQSENYLQNKSLADVSYEDNALGTKEDSGTGQMGIYSSISRSSSISSQDSVLEHESCNSAYGTEGRSHGADAITDPSKLETFSDVTKSEVFYDTNISSNCLPPKLDQGIVKAASPPNNKDEDGLKEKSFSLILPQNAIPFSDEWLAAIEAAGEDILTRKSGAVQNSPPDKSLPEPSPWSPVKRKNNQIGPFDCTKFTNILPSDSS</sequence>
<gene>
    <name evidence="2" type="ORF">Sango_0435200</name>
</gene>
<feature type="region of interest" description="Disordered" evidence="1">
    <location>
        <begin position="247"/>
        <end position="293"/>
    </location>
</feature>
<protein>
    <submittedName>
        <fullName evidence="2">Uncharacterized protein</fullName>
    </submittedName>
</protein>
<evidence type="ECO:0000313" key="3">
    <source>
        <dbReference type="Proteomes" id="UP001289374"/>
    </source>
</evidence>
<feature type="compositionally biased region" description="Polar residues" evidence="1">
    <location>
        <begin position="629"/>
        <end position="645"/>
    </location>
</feature>
<dbReference type="Proteomes" id="UP001289374">
    <property type="component" value="Unassembled WGS sequence"/>
</dbReference>
<reference evidence="2" key="1">
    <citation type="submission" date="2020-06" db="EMBL/GenBank/DDBJ databases">
        <authorList>
            <person name="Li T."/>
            <person name="Hu X."/>
            <person name="Zhang T."/>
            <person name="Song X."/>
            <person name="Zhang H."/>
            <person name="Dai N."/>
            <person name="Sheng W."/>
            <person name="Hou X."/>
            <person name="Wei L."/>
        </authorList>
    </citation>
    <scope>NUCLEOTIDE SEQUENCE</scope>
    <source>
        <strain evidence="2">K16</strain>
        <tissue evidence="2">Leaf</tissue>
    </source>
</reference>
<evidence type="ECO:0000313" key="2">
    <source>
        <dbReference type="EMBL" id="KAK4408542.1"/>
    </source>
</evidence>
<dbReference type="InterPro" id="IPR045882">
    <property type="entry name" value="GPT1/2"/>
</dbReference>